<dbReference type="Proteomes" id="UP000736164">
    <property type="component" value="Unassembled WGS sequence"/>
</dbReference>
<protein>
    <submittedName>
        <fullName evidence="9">CR1 protein</fullName>
    </submittedName>
</protein>
<dbReference type="PANTHER" id="PTHR46393">
    <property type="entry name" value="SUSHI DOMAIN-CONTAINING PROTEIN"/>
    <property type="match status" value="1"/>
</dbReference>
<feature type="disulfide bond" evidence="6">
    <location>
        <begin position="726"/>
        <end position="753"/>
    </location>
</feature>
<evidence type="ECO:0000256" key="3">
    <source>
        <dbReference type="ARBA" id="ARBA00022737"/>
    </source>
</evidence>
<dbReference type="InterPro" id="IPR000436">
    <property type="entry name" value="Sushi_SCR_CCP_dom"/>
</dbReference>
<feature type="non-terminal residue" evidence="9">
    <location>
        <position position="817"/>
    </location>
</feature>
<comment type="caution">
    <text evidence="6">Lacks conserved residue(s) required for the propagation of feature annotation.</text>
</comment>
<feature type="domain" description="Sushi" evidence="8">
    <location>
        <begin position="457"/>
        <end position="519"/>
    </location>
</feature>
<feature type="domain" description="Sushi" evidence="8">
    <location>
        <begin position="270"/>
        <end position="329"/>
    </location>
</feature>
<evidence type="ECO:0000256" key="6">
    <source>
        <dbReference type="PROSITE-ProRule" id="PRU00302"/>
    </source>
</evidence>
<keyword evidence="4 6" id="KW-1015">Disulfide bond</keyword>
<keyword evidence="3" id="KW-0677">Repeat</keyword>
<keyword evidence="5" id="KW-0325">Glycoprotein</keyword>
<feature type="disulfide bond" evidence="6">
    <location>
        <begin position="60"/>
        <end position="87"/>
    </location>
</feature>
<feature type="domain" description="Sushi" evidence="8">
    <location>
        <begin position="27"/>
        <end position="89"/>
    </location>
</feature>
<dbReference type="InterPro" id="IPR035976">
    <property type="entry name" value="Sushi/SCR/CCP_sf"/>
</dbReference>
<feature type="domain" description="Sushi" evidence="8">
    <location>
        <begin position="207"/>
        <end position="266"/>
    </location>
</feature>
<feature type="domain" description="Sushi" evidence="8">
    <location>
        <begin position="758"/>
        <end position="817"/>
    </location>
</feature>
<feature type="disulfide bond" evidence="6">
    <location>
        <begin position="300"/>
        <end position="327"/>
    </location>
</feature>
<feature type="disulfide bond" evidence="6">
    <location>
        <begin position="425"/>
        <end position="452"/>
    </location>
</feature>
<feature type="domain" description="Sushi" evidence="8">
    <location>
        <begin position="90"/>
        <end position="146"/>
    </location>
</feature>
<evidence type="ECO:0000313" key="9">
    <source>
        <dbReference type="EMBL" id="MBN3323084.1"/>
    </source>
</evidence>
<feature type="domain" description="Sushi" evidence="8">
    <location>
        <begin position="338"/>
        <end position="394"/>
    </location>
</feature>
<feature type="signal peptide" evidence="7">
    <location>
        <begin position="1"/>
        <end position="27"/>
    </location>
</feature>
<feature type="disulfide bond" evidence="6">
    <location>
        <begin position="490"/>
        <end position="517"/>
    </location>
</feature>
<proteinExistence type="predicted"/>
<keyword evidence="10" id="KW-1185">Reference proteome</keyword>
<evidence type="ECO:0000313" key="10">
    <source>
        <dbReference type="Proteomes" id="UP000736164"/>
    </source>
</evidence>
<accession>A0A8J7P0F2</accession>
<comment type="caution">
    <text evidence="9">The sequence shown here is derived from an EMBL/GenBank/DDBJ whole genome shotgun (WGS) entry which is preliminary data.</text>
</comment>
<feature type="domain" description="Sushi" evidence="8">
    <location>
        <begin position="637"/>
        <end position="695"/>
    </location>
</feature>
<feature type="chain" id="PRO_5035232749" evidence="7">
    <location>
        <begin position="28"/>
        <end position="817"/>
    </location>
</feature>
<dbReference type="PROSITE" id="PS50923">
    <property type="entry name" value="SUSHI"/>
    <property type="match status" value="13"/>
</dbReference>
<evidence type="ECO:0000256" key="1">
    <source>
        <dbReference type="ARBA" id="ARBA00022659"/>
    </source>
</evidence>
<feature type="domain" description="Sushi" evidence="8">
    <location>
        <begin position="577"/>
        <end position="636"/>
    </location>
</feature>
<dbReference type="Gene3D" id="2.10.70.10">
    <property type="entry name" value="Complement Module, domain 1"/>
    <property type="match status" value="13"/>
</dbReference>
<evidence type="ECO:0000259" key="8">
    <source>
        <dbReference type="PROSITE" id="PS50923"/>
    </source>
</evidence>
<reference evidence="9" key="1">
    <citation type="journal article" date="2021" name="Cell">
        <title>Tracing the genetic footprints of vertebrate landing in non-teleost ray-finned fishes.</title>
        <authorList>
            <person name="Bi X."/>
            <person name="Wang K."/>
            <person name="Yang L."/>
            <person name="Pan H."/>
            <person name="Jiang H."/>
            <person name="Wei Q."/>
            <person name="Fang M."/>
            <person name="Yu H."/>
            <person name="Zhu C."/>
            <person name="Cai Y."/>
            <person name="He Y."/>
            <person name="Gan X."/>
            <person name="Zeng H."/>
            <person name="Yu D."/>
            <person name="Zhu Y."/>
            <person name="Jiang H."/>
            <person name="Qiu Q."/>
            <person name="Yang H."/>
            <person name="Zhang Y.E."/>
            <person name="Wang W."/>
            <person name="Zhu M."/>
            <person name="He S."/>
            <person name="Zhang G."/>
        </authorList>
    </citation>
    <scope>NUCLEOTIDE SEQUENCE</scope>
    <source>
        <strain evidence="9">Allg_001</strain>
    </source>
</reference>
<dbReference type="CDD" id="cd00033">
    <property type="entry name" value="CCP"/>
    <property type="match status" value="13"/>
</dbReference>
<evidence type="ECO:0000256" key="5">
    <source>
        <dbReference type="ARBA" id="ARBA00023180"/>
    </source>
</evidence>
<dbReference type="SMART" id="SM00032">
    <property type="entry name" value="CCP"/>
    <property type="match status" value="13"/>
</dbReference>
<evidence type="ECO:0000256" key="4">
    <source>
        <dbReference type="ARBA" id="ARBA00023157"/>
    </source>
</evidence>
<feature type="domain" description="Sushi" evidence="8">
    <location>
        <begin position="147"/>
        <end position="206"/>
    </location>
</feature>
<feature type="domain" description="Sushi" evidence="8">
    <location>
        <begin position="395"/>
        <end position="454"/>
    </location>
</feature>
<dbReference type="Pfam" id="PF00084">
    <property type="entry name" value="Sushi"/>
    <property type="match status" value="13"/>
</dbReference>
<dbReference type="SUPFAM" id="SSF57535">
    <property type="entry name" value="Complement control module/SCR domain"/>
    <property type="match status" value="13"/>
</dbReference>
<dbReference type="AlphaFoldDB" id="A0A8J7P0F2"/>
<dbReference type="PANTHER" id="PTHR46393:SF7">
    <property type="entry name" value="COMPLEMENT C2"/>
    <property type="match status" value="1"/>
</dbReference>
<feature type="disulfide bond" evidence="6">
    <location>
        <begin position="788"/>
        <end position="815"/>
    </location>
</feature>
<feature type="non-terminal residue" evidence="9">
    <location>
        <position position="1"/>
    </location>
</feature>
<keyword evidence="1 6" id="KW-0768">Sushi</keyword>
<feature type="domain" description="Sushi" evidence="8">
    <location>
        <begin position="520"/>
        <end position="576"/>
    </location>
</feature>
<evidence type="ECO:0000256" key="2">
    <source>
        <dbReference type="ARBA" id="ARBA00022729"/>
    </source>
</evidence>
<dbReference type="FunFam" id="2.10.70.10:FF:000014">
    <property type="entry name" value="Membrane cofactor protein"/>
    <property type="match status" value="6"/>
</dbReference>
<evidence type="ECO:0000256" key="7">
    <source>
        <dbReference type="SAM" id="SignalP"/>
    </source>
</evidence>
<feature type="disulfide bond" evidence="6">
    <location>
        <begin position="237"/>
        <end position="264"/>
    </location>
</feature>
<dbReference type="EMBL" id="JAAWVO010062913">
    <property type="protein sequence ID" value="MBN3323084.1"/>
    <property type="molecule type" value="Genomic_DNA"/>
</dbReference>
<keyword evidence="2 7" id="KW-0732">Signal</keyword>
<feature type="domain" description="Sushi" evidence="8">
    <location>
        <begin position="696"/>
        <end position="755"/>
    </location>
</feature>
<organism evidence="9 10">
    <name type="scientific">Atractosteus spatula</name>
    <name type="common">Alligator gar</name>
    <name type="synonym">Lepisosteus spatula</name>
    <dbReference type="NCBI Taxonomy" id="7917"/>
    <lineage>
        <taxon>Eukaryota</taxon>
        <taxon>Metazoa</taxon>
        <taxon>Chordata</taxon>
        <taxon>Craniata</taxon>
        <taxon>Vertebrata</taxon>
        <taxon>Euteleostomi</taxon>
        <taxon>Actinopterygii</taxon>
        <taxon>Neopterygii</taxon>
        <taxon>Holostei</taxon>
        <taxon>Semionotiformes</taxon>
        <taxon>Lepisosteidae</taxon>
        <taxon>Atractosteus</taxon>
    </lineage>
</organism>
<sequence>MPGSQKSLLFEGKVVFLLFLPIAEVLGNCGQPPMYPTAHPLVEYMKRKDYSSGAKVTYKCVVGYRRLMGSSSVQCVDGQWTPLKMMCERKSCGSAGEILNGRFKYEDVLFGDRALAECDMGYRLVGRNYRQCQDSGWDGDIPLCEIVKCPNPPEVTDAEGAGLTEGPFDFNSVISYRCLRGQLIGDREIFCTENGTWSSPPPECKEIVCANPHVTNGRKTHGYGKTYQYKDMVSIVCNPGYHLNGTGQILCGEHGRWLPYVPQCLYKRAMTCSQPSVANGRMTSQHRPVYKYNDKVTFACNAGFRLNGTGKITCREFNHWVPRVPQCVPLKGATFSKILCGPPGKIKNGRFVTNKTHLGSVATAVCNKGYRLVGQGQRKCLNSGWDGDIPQCEITTCISPNVTNGFQKGKLRDTYKYRKSVSFACHEGFLLNGPSSVTCDENGEWSPSIPTCSALNGKCSIPAHQNNAHPRVNFQTQKEYASGAEVMYTCALGYRRVGGSLSVQCINGEWTELKLKCEPKSCGSAGEIRNGRFMYDGVHFGSRATAVCDEGHQLVGRGYRDCLDSGWSGDIPHCEIMRCPDPPEVTDAEVAGLTEGPFDFNSVISYRCLRGQLIGDREIFCTQNGTWSSPLPQCKEVYCMNPVVTNGRQIRGRRSTYKYRETVAFECDLGYKLNGPSMVMCEADGKWSQLPACVKVQCSSPLVHAGKIIQGSSGQYIYGHSVTIECDYGYQLNGHRRITCDRDGQWKPSVPTCESRKAECPHPSMHLVRIQDGYKSQYTTGDTVTLYCSHGYRLIGPSSIRCDQNGQWYPYLPHCGY</sequence>
<gene>
    <name evidence="9" type="primary">Cr1_1</name>
    <name evidence="9" type="ORF">GTO95_0001445</name>
</gene>
<name>A0A8J7P0F2_ATRSP</name>